<dbReference type="EMBL" id="PDVP01000007">
    <property type="protein sequence ID" value="PHP66530.1"/>
    <property type="molecule type" value="Genomic_DNA"/>
</dbReference>
<dbReference type="Proteomes" id="UP000221168">
    <property type="component" value="Unassembled WGS sequence"/>
</dbReference>
<organism evidence="1 2">
    <name type="scientific">Zhengella mangrovi</name>
    <dbReference type="NCBI Taxonomy" id="1982044"/>
    <lineage>
        <taxon>Bacteria</taxon>
        <taxon>Pseudomonadati</taxon>
        <taxon>Pseudomonadota</taxon>
        <taxon>Alphaproteobacteria</taxon>
        <taxon>Hyphomicrobiales</taxon>
        <taxon>Notoacmeibacteraceae</taxon>
        <taxon>Zhengella</taxon>
    </lineage>
</organism>
<dbReference type="AlphaFoldDB" id="A0A2G1QM53"/>
<proteinExistence type="predicted"/>
<gene>
    <name evidence="1" type="ORF">CSC94_12620</name>
</gene>
<reference evidence="1 2" key="1">
    <citation type="submission" date="2017-10" db="EMBL/GenBank/DDBJ databases">
        <title>Sedimentibacterium mangrovi gen. nov., sp. nov., a novel member of family Phyllobacteriacea isolated from mangrove sediment.</title>
        <authorList>
            <person name="Liao H."/>
            <person name="Tian Y."/>
        </authorList>
    </citation>
    <scope>NUCLEOTIDE SEQUENCE [LARGE SCALE GENOMIC DNA]</scope>
    <source>
        <strain evidence="1 2">X9-2-2</strain>
    </source>
</reference>
<evidence type="ECO:0008006" key="3">
    <source>
        <dbReference type="Google" id="ProtNLM"/>
    </source>
</evidence>
<sequence length="78" mass="8480">MSTPRDIEDLISKWPSIGDFASAIGCGYEAARQMRMRNSIAPKHWTNVVSACAENGVDGVSLEWLADNRAVSAKEPAE</sequence>
<evidence type="ECO:0000313" key="2">
    <source>
        <dbReference type="Proteomes" id="UP000221168"/>
    </source>
</evidence>
<evidence type="ECO:0000313" key="1">
    <source>
        <dbReference type="EMBL" id="PHP66530.1"/>
    </source>
</evidence>
<protein>
    <recommendedName>
        <fullName evidence="3">Transcriptional regulator</fullName>
    </recommendedName>
</protein>
<name>A0A2G1QM53_9HYPH</name>
<accession>A0A2G1QM53</accession>
<comment type="caution">
    <text evidence="1">The sequence shown here is derived from an EMBL/GenBank/DDBJ whole genome shotgun (WGS) entry which is preliminary data.</text>
</comment>
<dbReference type="OrthoDB" id="7923400at2"/>
<dbReference type="RefSeq" id="WP_099306716.1">
    <property type="nucleotide sequence ID" value="NZ_PDVP01000007.1"/>
</dbReference>
<keyword evidence="2" id="KW-1185">Reference proteome</keyword>